<reference evidence="1" key="1">
    <citation type="journal article" date="2015" name="Nature">
        <title>Complex archaea that bridge the gap between prokaryotes and eukaryotes.</title>
        <authorList>
            <person name="Spang A."/>
            <person name="Saw J.H."/>
            <person name="Jorgensen S.L."/>
            <person name="Zaremba-Niedzwiedzka K."/>
            <person name="Martijn J."/>
            <person name="Lind A.E."/>
            <person name="van Eijk R."/>
            <person name="Schleper C."/>
            <person name="Guy L."/>
            <person name="Ettema T.J."/>
        </authorList>
    </citation>
    <scope>NUCLEOTIDE SEQUENCE</scope>
</reference>
<organism evidence="1">
    <name type="scientific">marine sediment metagenome</name>
    <dbReference type="NCBI Taxonomy" id="412755"/>
    <lineage>
        <taxon>unclassified sequences</taxon>
        <taxon>metagenomes</taxon>
        <taxon>ecological metagenomes</taxon>
    </lineage>
</organism>
<accession>A0A0F9IMU9</accession>
<proteinExistence type="predicted"/>
<name>A0A0F9IMU9_9ZZZZ</name>
<protein>
    <submittedName>
        <fullName evidence="1">Uncharacterized protein</fullName>
    </submittedName>
</protein>
<sequence length="98" mass="11474">MRFPNVEVKRENVEGKKLYYWIRDKGVIIIDYGYPDGDIHLYKFIKSINSKNLGDVLEKNLGNDEIMAGGYLEIQELSDADDLKIDLFKYKRNIDKVD</sequence>
<comment type="caution">
    <text evidence="1">The sequence shown here is derived from an EMBL/GenBank/DDBJ whole genome shotgun (WGS) entry which is preliminary data.</text>
</comment>
<dbReference type="AlphaFoldDB" id="A0A0F9IMU9"/>
<dbReference type="EMBL" id="LAZR01018756">
    <property type="protein sequence ID" value="KKL95125.1"/>
    <property type="molecule type" value="Genomic_DNA"/>
</dbReference>
<gene>
    <name evidence="1" type="ORF">LCGC14_1857750</name>
</gene>
<evidence type="ECO:0000313" key="1">
    <source>
        <dbReference type="EMBL" id="KKL95125.1"/>
    </source>
</evidence>